<dbReference type="GO" id="GO:0016787">
    <property type="term" value="F:hydrolase activity"/>
    <property type="evidence" value="ECO:0007669"/>
    <property type="project" value="UniProtKB-KW"/>
</dbReference>
<dbReference type="NCBIfam" id="TIGR00004">
    <property type="entry name" value="Rid family detoxifying hydrolase"/>
    <property type="match status" value="1"/>
</dbReference>
<evidence type="ECO:0000256" key="1">
    <source>
        <dbReference type="ARBA" id="ARBA00010552"/>
    </source>
</evidence>
<dbReference type="InterPro" id="IPR006175">
    <property type="entry name" value="YjgF/YER057c/UK114"/>
</dbReference>
<dbReference type="CDD" id="cd00448">
    <property type="entry name" value="YjgF_YER057c_UK114_family"/>
    <property type="match status" value="1"/>
</dbReference>
<evidence type="ECO:0000313" key="2">
    <source>
        <dbReference type="EMBL" id="MFC4555001.1"/>
    </source>
</evidence>
<dbReference type="PANTHER" id="PTHR11803">
    <property type="entry name" value="2-IMINOBUTANOATE/2-IMINOPROPANOATE DEAMINASE RIDA"/>
    <property type="match status" value="1"/>
</dbReference>
<dbReference type="SUPFAM" id="SSF55298">
    <property type="entry name" value="YjgF-like"/>
    <property type="match status" value="1"/>
</dbReference>
<reference evidence="3" key="1">
    <citation type="journal article" date="2019" name="Int. J. Syst. Evol. Microbiol.">
        <title>The Global Catalogue of Microorganisms (GCM) 10K type strain sequencing project: providing services to taxonomists for standard genome sequencing and annotation.</title>
        <authorList>
            <consortium name="The Broad Institute Genomics Platform"/>
            <consortium name="The Broad Institute Genome Sequencing Center for Infectious Disease"/>
            <person name="Wu L."/>
            <person name="Ma J."/>
        </authorList>
    </citation>
    <scope>NUCLEOTIDE SEQUENCE [LARGE SCALE GENOMIC DNA]</scope>
    <source>
        <strain evidence="3">JCM 3369</strain>
    </source>
</reference>
<dbReference type="Pfam" id="PF01042">
    <property type="entry name" value="Ribonuc_L-PSP"/>
    <property type="match status" value="1"/>
</dbReference>
<dbReference type="InterPro" id="IPR006056">
    <property type="entry name" value="RidA"/>
</dbReference>
<dbReference type="EC" id="3.5.-.-" evidence="2"/>
<accession>A0ABV9D8B4</accession>
<comment type="similarity">
    <text evidence="1">Belongs to the RutC family.</text>
</comment>
<keyword evidence="3" id="KW-1185">Reference proteome</keyword>
<dbReference type="RefSeq" id="WP_122824010.1">
    <property type="nucleotide sequence ID" value="NZ_CP033325.1"/>
</dbReference>
<comment type="caution">
    <text evidence="2">The sequence shown here is derived from an EMBL/GenBank/DDBJ whole genome shotgun (WGS) entry which is preliminary data.</text>
</comment>
<dbReference type="InterPro" id="IPR035959">
    <property type="entry name" value="RutC-like_sf"/>
</dbReference>
<evidence type="ECO:0000313" key="3">
    <source>
        <dbReference type="Proteomes" id="UP001595955"/>
    </source>
</evidence>
<dbReference type="PANTHER" id="PTHR11803:SF39">
    <property type="entry name" value="2-IMINOBUTANOATE_2-IMINOPROPANOATE DEAMINASE"/>
    <property type="match status" value="1"/>
</dbReference>
<dbReference type="Proteomes" id="UP001595955">
    <property type="component" value="Unassembled WGS sequence"/>
</dbReference>
<organism evidence="2 3">
    <name type="scientific">Georgenia faecalis</name>
    <dbReference type="NCBI Taxonomy" id="2483799"/>
    <lineage>
        <taxon>Bacteria</taxon>
        <taxon>Bacillati</taxon>
        <taxon>Actinomycetota</taxon>
        <taxon>Actinomycetes</taxon>
        <taxon>Micrococcales</taxon>
        <taxon>Bogoriellaceae</taxon>
        <taxon>Georgenia</taxon>
    </lineage>
</organism>
<proteinExistence type="inferred from homology"/>
<gene>
    <name evidence="2" type="ORF">ACFO3F_07055</name>
</gene>
<protein>
    <submittedName>
        <fullName evidence="2">RidA family protein</fullName>
        <ecNumber evidence="2">3.5.-.-</ecNumber>
    </submittedName>
</protein>
<name>A0ABV9D8B4_9MICO</name>
<keyword evidence="2" id="KW-0378">Hydrolase</keyword>
<dbReference type="EMBL" id="JBHSGF010000004">
    <property type="protein sequence ID" value="MFC4555001.1"/>
    <property type="molecule type" value="Genomic_DNA"/>
</dbReference>
<dbReference type="Gene3D" id="3.30.1330.40">
    <property type="entry name" value="RutC-like"/>
    <property type="match status" value="1"/>
</dbReference>
<sequence>MPTTITTPDAPSPAGAYSQGVRAHGTVVAVSGQVGLDPATGELVTGIDAQTRQALANVEAVLRAAGASLADVVKTTCFLTDLSYFAEFNAVYREVLGEAFPARSTVGVGLAPGMLVEIEALAVVADPSAGA</sequence>